<dbReference type="Pfam" id="PF03836">
    <property type="entry name" value="RasGAP_C"/>
    <property type="match status" value="1"/>
</dbReference>
<organism evidence="3 4">
    <name type="scientific">Apiospora phragmitis</name>
    <dbReference type="NCBI Taxonomy" id="2905665"/>
    <lineage>
        <taxon>Eukaryota</taxon>
        <taxon>Fungi</taxon>
        <taxon>Dikarya</taxon>
        <taxon>Ascomycota</taxon>
        <taxon>Pezizomycotina</taxon>
        <taxon>Sordariomycetes</taxon>
        <taxon>Xylariomycetidae</taxon>
        <taxon>Amphisphaeriales</taxon>
        <taxon>Apiosporaceae</taxon>
        <taxon>Apiospora</taxon>
    </lineage>
</organism>
<accession>A0ABR1URN8</accession>
<dbReference type="SUPFAM" id="SSF47576">
    <property type="entry name" value="Calponin-homology domain, CH-domain"/>
    <property type="match status" value="1"/>
</dbReference>
<dbReference type="SUPFAM" id="SSF143885">
    <property type="entry name" value="RGC domain-like"/>
    <property type="match status" value="1"/>
</dbReference>
<evidence type="ECO:0000313" key="4">
    <source>
        <dbReference type="Proteomes" id="UP001480595"/>
    </source>
</evidence>
<dbReference type="SMART" id="SM00323">
    <property type="entry name" value="RasGAP"/>
    <property type="match status" value="1"/>
</dbReference>
<comment type="caution">
    <text evidence="3">The sequence shown here is derived from an EMBL/GenBank/DDBJ whole genome shotgun (WGS) entry which is preliminary data.</text>
</comment>
<dbReference type="GeneID" id="92092427"/>
<dbReference type="Gene3D" id="1.10.506.10">
    <property type="entry name" value="GTPase Activation - p120gap, domain 1"/>
    <property type="match status" value="1"/>
</dbReference>
<dbReference type="InterPro" id="IPR001936">
    <property type="entry name" value="RasGAP_dom"/>
</dbReference>
<dbReference type="CDD" id="cd05127">
    <property type="entry name" value="RasGAP_IQGAP_like"/>
    <property type="match status" value="1"/>
</dbReference>
<evidence type="ECO:0000259" key="2">
    <source>
        <dbReference type="PROSITE" id="PS50021"/>
    </source>
</evidence>
<dbReference type="InterPro" id="IPR000593">
    <property type="entry name" value="RasGAP_C"/>
</dbReference>
<dbReference type="Gene3D" id="1.20.5.190">
    <property type="match status" value="2"/>
</dbReference>
<dbReference type="PROSITE" id="PS50018">
    <property type="entry name" value="RAS_GTPASE_ACTIV_2"/>
    <property type="match status" value="1"/>
</dbReference>
<dbReference type="Pfam" id="PF00616">
    <property type="entry name" value="RasGAP"/>
    <property type="match status" value="1"/>
</dbReference>
<dbReference type="PANTHER" id="PTHR14149:SF14">
    <property type="entry name" value="CALPONIN-HOMOLOGY (CH) DOMAIN-CONTAINING PROTEIN"/>
    <property type="match status" value="1"/>
</dbReference>
<dbReference type="EMBL" id="JAQQWL010000008">
    <property type="protein sequence ID" value="KAK8061589.1"/>
    <property type="molecule type" value="Genomic_DNA"/>
</dbReference>
<reference evidence="3 4" key="1">
    <citation type="submission" date="2023-01" db="EMBL/GenBank/DDBJ databases">
        <title>Analysis of 21 Apiospora genomes using comparative genomics revels a genus with tremendous synthesis potential of carbohydrate active enzymes and secondary metabolites.</title>
        <authorList>
            <person name="Sorensen T."/>
        </authorList>
    </citation>
    <scope>NUCLEOTIDE SEQUENCE [LARGE SCALE GENOMIC DNA]</scope>
    <source>
        <strain evidence="3 4">CBS 135458</strain>
    </source>
</reference>
<dbReference type="PROSITE" id="PS50021">
    <property type="entry name" value="CH"/>
    <property type="match status" value="1"/>
</dbReference>
<dbReference type="RefSeq" id="XP_066714851.1">
    <property type="nucleotide sequence ID" value="XM_066859364.1"/>
</dbReference>
<feature type="domain" description="Ras-GAP" evidence="1">
    <location>
        <begin position="924"/>
        <end position="1140"/>
    </location>
</feature>
<keyword evidence="4" id="KW-1185">Reference proteome</keyword>
<dbReference type="InterPro" id="IPR000048">
    <property type="entry name" value="IQ_motif_EF-hand-BS"/>
</dbReference>
<proteinExistence type="predicted"/>
<feature type="domain" description="Calponin-homology (CH)" evidence="2">
    <location>
        <begin position="208"/>
        <end position="314"/>
    </location>
</feature>
<dbReference type="CDD" id="cd21206">
    <property type="entry name" value="CH_IQGAP"/>
    <property type="match status" value="1"/>
</dbReference>
<dbReference type="Proteomes" id="UP001480595">
    <property type="component" value="Unassembled WGS sequence"/>
</dbReference>
<evidence type="ECO:0000313" key="3">
    <source>
        <dbReference type="EMBL" id="KAK8061589.1"/>
    </source>
</evidence>
<dbReference type="InterPro" id="IPR001715">
    <property type="entry name" value="CH_dom"/>
</dbReference>
<dbReference type="Pfam" id="PF00307">
    <property type="entry name" value="CH"/>
    <property type="match status" value="1"/>
</dbReference>
<dbReference type="PANTHER" id="PTHR14149">
    <property type="entry name" value="RAS GTPASE-ACTIVATING PROTEIN WITH IQ MOTIF"/>
    <property type="match status" value="1"/>
</dbReference>
<gene>
    <name evidence="3" type="ORF">PG994_007955</name>
</gene>
<name>A0ABR1URN8_9PEZI</name>
<dbReference type="PROSITE" id="PS50096">
    <property type="entry name" value="IQ"/>
    <property type="match status" value="7"/>
</dbReference>
<evidence type="ECO:0000259" key="1">
    <source>
        <dbReference type="PROSITE" id="PS50018"/>
    </source>
</evidence>
<dbReference type="InterPro" id="IPR008936">
    <property type="entry name" value="Rho_GTPase_activation_prot"/>
</dbReference>
<dbReference type="SMART" id="SM00015">
    <property type="entry name" value="IQ"/>
    <property type="match status" value="11"/>
</dbReference>
<dbReference type="InterPro" id="IPR036872">
    <property type="entry name" value="CH_dom_sf"/>
</dbReference>
<sequence>MSHRPHPLRQSYTVDYASLDSVNGVSRQPSTTSSSASSGYSYTSDSYDFGRASTNSSISSVFGPTVRTHKRGMSEAPALHLHRDLQWDLQWNLQREDVTYSHVSPKHRSDKHSATDLNATHSLRLDPARFNDLAKLGRSSTSQLRTLSAAAEEFAIASPTQEVTGLRGRRRLQRVGNANGSRPGDNYGFGGRNWMDKQRQFLQAYEYLCHIGEAKEWIEDIIHQQIPPIVELEEALRDGVTLAEVVEALNPDRKFRIFRHQRLQARHWDNVATFFRYLDQVELPDLFRFELIDLYEKKNIPKVIYCIHALSWLLFRKGIVDFRIGNLVGQLEFEHHELEAMQKGLDKLGISMPSFGNMGADFGVEPEPEPEPEETEEERIDRGLAENEVMIVDLQAQMRGALLRLRLGQIMNSLWDSEDWIIDLQSRIRGDWTRQVMDYRLQMKRFSVQLQSAARGYLVRSNLMNRENFWKSKEKNIIKLQSMMRAMKVRHEVQDTRSQLLKADRPIRNIQAVFKGYLAREKLHDTRSQLLEADGPIRSIQAVFKGYLAREKLHVQRQETESTEEPVKDLQSAIRGMLLRGRVEADLHELHLQEPAISRLQAAAKAMLTRDQVSQQPVRREISEKLEALNAEEPAIVELQTFARAMLTRAHLAADLDALEEESLNITDLQARILGSLCRQKHEALLTELQSHEEGITSLQALARAMLCRAQLGDLLAELDEHEESISELQAIAKGFIVRINFEEKRKHFNENMSKVIKIQSFVRGKLQGEAYKSLTTGKNPPVGAVKNFVHLLNDSDFDFNEEIEFERMRKTVVQQVRQNEMVEQYIDQLDIKIALLVKNKITLDEVVRHQNNFGGHASNVLANSTMASANQFDLKALNKSSRKKLESYQQLFFNLQTQPQYLARLFKRLREQGPLRRSANKRREEYYLLKLMSRSIREEVESCTTIQDYLRGNFFWSKLLNNYTRSPRDRKYLRDLLGPLIRNNIIEDPALDLESDPMQIYRSAINNEELRTGRPSRRPLDIPRDLAIKDPETRELFIDHLRDLREICDQFLNALEDFLPRMPYGLRFICLQTFEALSQRFKREPQHQVLQLVSNWVWRFYLQPAVINPEAVGVIEKSLSPLQKRNLSEVAKVLSQIASGRPFGGDNIYLQPLNAFVSDAAERLAQITSDLISVRDAESTFDIDEFNDLYAKNRPTLYIKMTDIFAIHNLVAAELPAMCPNRDDILREIMQDLGSAKHNENEMLAAGSSDIQMFLTPKLHDVEDPDAEAKALFMETKRCILYIIRVQTGANLLEILVRPPSEEDELKWATILRDDFNNGSNTKGAYSDANMVDVTRMSYFDMKRNALENIMRLEQLGRISKQNYYQDVLNAIALDIRTKSRRRIQRQRELEGVRLTLGNLHEKAKYLEQQRKSYDDYIEQAMATLQKHKGKKRFLLPFTKQYNHQRELERSGRVPKFGSYKYSVRQLHEKGVVVSWQGVPERDWGVINLTISCDEVGIFNLEGSRGHIQIPGASALVPIEDLLQAQFEAHQFMNHFEGNLRLNVNLLLHLLYKKFYRTQ</sequence>
<protein>
    <submittedName>
        <fullName evidence="3">IQ domain-containing protein containing GTPase activating protein</fullName>
    </submittedName>
</protein>
<dbReference type="Gene3D" id="1.10.418.10">
    <property type="entry name" value="Calponin-like domain"/>
    <property type="match status" value="1"/>
</dbReference>
<dbReference type="SMART" id="SM00033">
    <property type="entry name" value="CH"/>
    <property type="match status" value="1"/>
</dbReference>
<dbReference type="SUPFAM" id="SSF48350">
    <property type="entry name" value="GTPase activation domain, GAP"/>
    <property type="match status" value="1"/>
</dbReference>